<sequence>MPDNPAPIPPITLPPIENPQREQTWLRTALHRWLDAEFIPEAINETIAERASQIFLRQRLEGENDLGNLVIAIVTEMQAFDFRESFYSEFAIANAVSDLILDSLGIDRCCGQS</sequence>
<gene>
    <name evidence="1" type="ORF">EWV92_15425</name>
</gene>
<comment type="caution">
    <text evidence="1">The sequence shown here is derived from an EMBL/GenBank/DDBJ whole genome shotgun (WGS) entry which is preliminary data.</text>
</comment>
<evidence type="ECO:0000313" key="1">
    <source>
        <dbReference type="EMBL" id="TRU34493.1"/>
    </source>
</evidence>
<dbReference type="PANTHER" id="PTHR36776">
    <property type="entry name" value="EXPRESSED PROTEIN"/>
    <property type="match status" value="1"/>
</dbReference>
<reference evidence="1 2" key="1">
    <citation type="submission" date="2019-01" db="EMBL/GenBank/DDBJ databases">
        <title>Coherence of Microcystis species and biogeography revealed through population genomics.</title>
        <authorList>
            <person name="Perez-Carrascal O.M."/>
            <person name="Terrat Y."/>
            <person name="Giani A."/>
            <person name="Fortin N."/>
            <person name="Tromas N."/>
            <person name="Shapiro B.J."/>
        </authorList>
    </citation>
    <scope>NUCLEOTIDE SEQUENCE [LARGE SCALE GENOMIC DNA]</scope>
    <source>
        <strain evidence="1">Ma_MB_S_20031200_S102</strain>
    </source>
</reference>
<dbReference type="EMBL" id="SFBI01000133">
    <property type="protein sequence ID" value="TRU34493.1"/>
    <property type="molecule type" value="Genomic_DNA"/>
</dbReference>
<dbReference type="PANTHER" id="PTHR36776:SF1">
    <property type="entry name" value="EXPRESSED PROTEIN"/>
    <property type="match status" value="1"/>
</dbReference>
<dbReference type="Proteomes" id="UP000317708">
    <property type="component" value="Unassembled WGS sequence"/>
</dbReference>
<protein>
    <submittedName>
        <fullName evidence="1">Uncharacterized protein</fullName>
    </submittedName>
</protein>
<dbReference type="AlphaFoldDB" id="A0A552EJ87"/>
<evidence type="ECO:0000313" key="2">
    <source>
        <dbReference type="Proteomes" id="UP000317708"/>
    </source>
</evidence>
<proteinExistence type="predicted"/>
<accession>A0A552EJ87</accession>
<organism evidence="1 2">
    <name type="scientific">Microcystis aeruginosa Ma_MB_S_20031200_S102</name>
    <dbReference type="NCBI Taxonomy" id="2486254"/>
    <lineage>
        <taxon>Bacteria</taxon>
        <taxon>Bacillati</taxon>
        <taxon>Cyanobacteriota</taxon>
        <taxon>Cyanophyceae</taxon>
        <taxon>Oscillatoriophycideae</taxon>
        <taxon>Chroococcales</taxon>
        <taxon>Microcystaceae</taxon>
        <taxon>Microcystis</taxon>
    </lineage>
</organism>
<name>A0A552EJ87_MICAE</name>